<feature type="domain" description="Bacteriophage Mu Gp45 N-terminal" evidence="2">
    <location>
        <begin position="24"/>
        <end position="90"/>
    </location>
</feature>
<feature type="compositionally biased region" description="Polar residues" evidence="1">
    <location>
        <begin position="206"/>
        <end position="218"/>
    </location>
</feature>
<keyword evidence="4" id="KW-1185">Reference proteome</keyword>
<protein>
    <submittedName>
        <fullName evidence="3">Baseplate assembly protein</fullName>
    </submittedName>
</protein>
<gene>
    <name evidence="3" type="ORF">B0188_01445</name>
</gene>
<dbReference type="EMBL" id="MUYB01000005">
    <property type="protein sequence ID" value="OOS07077.1"/>
    <property type="molecule type" value="Genomic_DNA"/>
</dbReference>
<proteinExistence type="predicted"/>
<dbReference type="STRING" id="123822.B0188_01445"/>
<dbReference type="AlphaFoldDB" id="A0A1T0BAB7"/>
<reference evidence="3 4" key="1">
    <citation type="submission" date="2017-02" db="EMBL/GenBank/DDBJ databases">
        <title>Draft genome sequence of Haemophilus felis CCUG 31170 type strain.</title>
        <authorList>
            <person name="Engstrom-Jakobsson H."/>
            <person name="Salva-Serra F."/>
            <person name="Thorell K."/>
            <person name="Gonzales-Siles L."/>
            <person name="Karlsson R."/>
            <person name="Boulund F."/>
            <person name="Engstrand L."/>
            <person name="Kristiansson E."/>
            <person name="Moore E."/>
        </authorList>
    </citation>
    <scope>NUCLEOTIDE SEQUENCE [LARGE SCALE GENOMIC DNA]</scope>
    <source>
        <strain evidence="3 4">CCUG 31170</strain>
    </source>
</reference>
<dbReference type="Pfam" id="PF06890">
    <property type="entry name" value="Phage_Mu_Gp45"/>
    <property type="match status" value="1"/>
</dbReference>
<dbReference type="NCBIfam" id="TIGR01644">
    <property type="entry name" value="phage_P2_V"/>
    <property type="match status" value="1"/>
</dbReference>
<evidence type="ECO:0000259" key="2">
    <source>
        <dbReference type="Pfam" id="PF06890"/>
    </source>
</evidence>
<dbReference type="InterPro" id="IPR053861">
    <property type="entry name" value="Phage_Mu_Gp45_N"/>
</dbReference>
<dbReference type="OrthoDB" id="9802994at2"/>
<evidence type="ECO:0000256" key="1">
    <source>
        <dbReference type="SAM" id="MobiDB-lite"/>
    </source>
</evidence>
<dbReference type="PIRSF" id="PIRSF012337">
    <property type="entry name" value="gp45"/>
    <property type="match status" value="1"/>
</dbReference>
<organism evidence="3 4">
    <name type="scientific">[Haemophilus] felis</name>
    <dbReference type="NCBI Taxonomy" id="123822"/>
    <lineage>
        <taxon>Bacteria</taxon>
        <taxon>Pseudomonadati</taxon>
        <taxon>Pseudomonadota</taxon>
        <taxon>Gammaproteobacteria</taxon>
        <taxon>Pasteurellales</taxon>
        <taxon>Pasteurellaceae</taxon>
    </lineage>
</organism>
<feature type="region of interest" description="Disordered" evidence="1">
    <location>
        <begin position="206"/>
        <end position="225"/>
    </location>
</feature>
<sequence length="225" mass="23577">MRNLGRKLQEKINNTLYDVRLAFRGVLNLVKSADNIQKVQVSGLAEETLQDVEFMQQFGFTSVPPAGTQVVVLPVGGKTTHSIVIATENGSFRVKNLQGGEVAVYDQSGSTIILKQGRLIEVDCDVFKLTCKSYQLNCQTYQTSASSSADFTTPKLETSAIFTAQGVINGNGGMAISGGSGASFNGNISQTGGSYTTDSDVIASGISLTGHTHPSDSGGSTGGPQ</sequence>
<evidence type="ECO:0000313" key="3">
    <source>
        <dbReference type="EMBL" id="OOS07077.1"/>
    </source>
</evidence>
<accession>A0A1T0BAB7</accession>
<comment type="caution">
    <text evidence="3">The sequence shown here is derived from an EMBL/GenBank/DDBJ whole genome shotgun (WGS) entry which is preliminary data.</text>
</comment>
<dbReference type="InterPro" id="IPR014462">
    <property type="entry name" value="Phage_Mu_Gp45"/>
</dbReference>
<evidence type="ECO:0000313" key="4">
    <source>
        <dbReference type="Proteomes" id="UP000190023"/>
    </source>
</evidence>
<dbReference type="InterPro" id="IPR013046">
    <property type="entry name" value="GpV/Gp45"/>
</dbReference>
<name>A0A1T0BAB7_9PAST</name>
<dbReference type="Proteomes" id="UP000190023">
    <property type="component" value="Unassembled WGS sequence"/>
</dbReference>